<dbReference type="SUPFAM" id="SSF48695">
    <property type="entry name" value="Multiheme cytochromes"/>
    <property type="match status" value="2"/>
</dbReference>
<dbReference type="InterPro" id="IPR010177">
    <property type="entry name" value="Paired_CXXCH_1"/>
</dbReference>
<feature type="transmembrane region" description="Helical" evidence="2">
    <location>
        <begin position="927"/>
        <end position="951"/>
    </location>
</feature>
<keyword evidence="1" id="KW-0732">Signal</keyword>
<reference evidence="4" key="1">
    <citation type="submission" date="2018-06" db="EMBL/GenBank/DDBJ databases">
        <authorList>
            <person name="Zhirakovskaya E."/>
        </authorList>
    </citation>
    <scope>NUCLEOTIDE SEQUENCE</scope>
</reference>
<dbReference type="Gene3D" id="1.10.1130.10">
    <property type="entry name" value="Flavocytochrome C3, Chain A"/>
    <property type="match status" value="2"/>
</dbReference>
<dbReference type="AlphaFoldDB" id="A0A3B1CYB4"/>
<accession>A0A3B1CYB4</accession>
<keyword evidence="2" id="KW-0472">Membrane</keyword>
<protein>
    <submittedName>
        <fullName evidence="4">Cytochrome c</fullName>
    </submittedName>
</protein>
<feature type="transmembrane region" description="Helical" evidence="2">
    <location>
        <begin position="717"/>
        <end position="745"/>
    </location>
</feature>
<feature type="transmembrane region" description="Helical" evidence="2">
    <location>
        <begin position="895"/>
        <end position="921"/>
    </location>
</feature>
<dbReference type="InterPro" id="IPR051829">
    <property type="entry name" value="Multiheme_Cytochr_ET"/>
</dbReference>
<keyword evidence="2" id="KW-0812">Transmembrane</keyword>
<dbReference type="Gene3D" id="3.90.10.10">
    <property type="entry name" value="Cytochrome C3"/>
    <property type="match status" value="2"/>
</dbReference>
<evidence type="ECO:0000259" key="3">
    <source>
        <dbReference type="Pfam" id="PF09699"/>
    </source>
</evidence>
<dbReference type="EMBL" id="UOGD01000432">
    <property type="protein sequence ID" value="VAX28874.1"/>
    <property type="molecule type" value="Genomic_DNA"/>
</dbReference>
<name>A0A3B1CYB4_9ZZZZ</name>
<dbReference type="InterPro" id="IPR036280">
    <property type="entry name" value="Multihaem_cyt_sf"/>
</dbReference>
<dbReference type="Pfam" id="PF09699">
    <property type="entry name" value="Paired_CXXCH_1"/>
    <property type="match status" value="1"/>
</dbReference>
<feature type="domain" description="Doubled CXXCH motif" evidence="3">
    <location>
        <begin position="472"/>
        <end position="511"/>
    </location>
</feature>
<gene>
    <name evidence="4" type="ORF">MNBD_IGNAVI01-232</name>
</gene>
<dbReference type="PANTHER" id="PTHR35038">
    <property type="entry name" value="DISSIMILATORY SULFITE REDUCTASE SIRA"/>
    <property type="match status" value="1"/>
</dbReference>
<sequence length="1036" mass="117602">MKISRNNLYLFILLFLLVINPQKIFPQSSPCLECHSDKELSFVKNQKKISLYVNAKKLSSSVHSDLDCTDCHEDLEGSSFPHIKNPKPVDCGSCHDDVASELKKGPHGRWAITAQSPSEGCIRCHGYHYVLPPTDLSAPTNGGNSYKLCGQCHQKAKTNVKHSIHGIVVKGEKPRAGCTDCHIGHNVRKPNTEVREIKVCNKCHPQEVSRQSKSVHARAALKGDPLAPSCITCHGYHKIKSAKNSNSPTSTMNIPILCGRCHHEGTKVSLEYNIPQKQILKNYSLSIHGQGLFKMGLTVTAVCTSCHNAHLILDYNNPESSINPRNVAKTCTKCHSRIEKVHVKVIEGKLWEKAPHEIPACIDCHPPHKIRRTPIDLKGVSNKECFRCHSNKKLEMTKNGKTVSLFLDKEAYNSSTHSKITCAQCHNQVKSILRRPCAAITKKVDCSICHADVVAKYKTSIHGKLAAEGNMNAPKCLTCHDPHKTQSHFSPASPTFATNIPQLCAQCHAAGKPAAKMIGDNNDIVKSYINSVHGKGLLESGLVIAAKCTDCHTAHHQLSPKNPESSVNKKHLADTCGKCHKGIEDKFKSSIHWPGNVITKKELPICEDCHSSHDISRITIKGFRTKMMYKCGKCHKEEAETYFKTVHGQVSRLGEKRAAKCWDCHSTHKILPPDNPRSTLSYANVVKTCGKCHTGSHREFAGYLTHATHHNREKYPYLFYTFWFMTILLIGTLTFFIIHTILWLWRLWHTRDQWRIYKFAQHKKYYVRFPKSYRVMHIIMLICFFTLAITGMTLKFSYTDWAVFISNFLGGFSVTGVLHRIAAVILLGVFAFHLRQLLLFKHESNKPWMQFIFSKNSIMFNLNDIKQFWQHFKWYIGKGEKPEFGRFTYWEKFDYFAVFWGVFIIGGSGLILWFPVLFTYILPGWVINVVTIIHSDEALLAVGFIFTIHFFNTHFRPDKFPIDPVIFSGRVPLDELKHDKPLEYKELFESENPELRIVGPISKEREHWIKIFGFTALGVGIILIGLILYAMIFVYR</sequence>
<keyword evidence="2" id="KW-1133">Transmembrane helix</keyword>
<feature type="transmembrane region" description="Helical" evidence="2">
    <location>
        <begin position="818"/>
        <end position="840"/>
    </location>
</feature>
<feature type="transmembrane region" description="Helical" evidence="2">
    <location>
        <begin position="1011"/>
        <end position="1035"/>
    </location>
</feature>
<feature type="transmembrane region" description="Helical" evidence="2">
    <location>
        <begin position="778"/>
        <end position="798"/>
    </location>
</feature>
<dbReference type="Gene3D" id="1.20.950.20">
    <property type="entry name" value="Transmembrane di-heme cytochromes, Chain C"/>
    <property type="match status" value="1"/>
</dbReference>
<proteinExistence type="predicted"/>
<evidence type="ECO:0000313" key="4">
    <source>
        <dbReference type="EMBL" id="VAX28874.1"/>
    </source>
</evidence>
<evidence type="ECO:0000256" key="1">
    <source>
        <dbReference type="ARBA" id="ARBA00022729"/>
    </source>
</evidence>
<dbReference type="Gene3D" id="1.10.780.10">
    <property type="entry name" value="Hydroxylamine Oxidoreductase, Chain A, domain 1"/>
    <property type="match status" value="2"/>
</dbReference>
<evidence type="ECO:0000256" key="2">
    <source>
        <dbReference type="SAM" id="Phobius"/>
    </source>
</evidence>
<organism evidence="4">
    <name type="scientific">hydrothermal vent metagenome</name>
    <dbReference type="NCBI Taxonomy" id="652676"/>
    <lineage>
        <taxon>unclassified sequences</taxon>
        <taxon>metagenomes</taxon>
        <taxon>ecological metagenomes</taxon>
    </lineage>
</organism>
<dbReference type="CDD" id="cd08168">
    <property type="entry name" value="Cytochrom_C3"/>
    <property type="match status" value="2"/>
</dbReference>